<accession>A0A6A5GWQ2</accession>
<dbReference type="GeneID" id="78776244"/>
<dbReference type="EMBL" id="WUAV01000004">
    <property type="protein sequence ID" value="KAF1759607.1"/>
    <property type="molecule type" value="Genomic_DNA"/>
</dbReference>
<dbReference type="CTD" id="78776244"/>
<name>A0A6A5GWQ2_CAERE</name>
<protein>
    <submittedName>
        <fullName evidence="1">Uncharacterized protein</fullName>
    </submittedName>
</protein>
<dbReference type="RefSeq" id="XP_053586080.1">
    <property type="nucleotide sequence ID" value="XM_053731308.1"/>
</dbReference>
<gene>
    <name evidence="1" type="ORF">GCK72_016074</name>
</gene>
<dbReference type="Proteomes" id="UP000483820">
    <property type="component" value="Chromosome IV"/>
</dbReference>
<reference evidence="1 2" key="1">
    <citation type="submission" date="2019-12" db="EMBL/GenBank/DDBJ databases">
        <title>Chromosome-level assembly of the Caenorhabditis remanei genome.</title>
        <authorList>
            <person name="Teterina A.A."/>
            <person name="Willis J.H."/>
            <person name="Phillips P.C."/>
        </authorList>
    </citation>
    <scope>NUCLEOTIDE SEQUENCE [LARGE SCALE GENOMIC DNA]</scope>
    <source>
        <strain evidence="1 2">PX506</strain>
        <tissue evidence="1">Whole organism</tissue>
    </source>
</reference>
<organism evidence="1 2">
    <name type="scientific">Caenorhabditis remanei</name>
    <name type="common">Caenorhabditis vulgaris</name>
    <dbReference type="NCBI Taxonomy" id="31234"/>
    <lineage>
        <taxon>Eukaryota</taxon>
        <taxon>Metazoa</taxon>
        <taxon>Ecdysozoa</taxon>
        <taxon>Nematoda</taxon>
        <taxon>Chromadorea</taxon>
        <taxon>Rhabditida</taxon>
        <taxon>Rhabditina</taxon>
        <taxon>Rhabditomorpha</taxon>
        <taxon>Rhabditoidea</taxon>
        <taxon>Rhabditidae</taxon>
        <taxon>Peloderinae</taxon>
        <taxon>Caenorhabditis</taxon>
    </lineage>
</organism>
<sequence length="194" mass="21534">MAPPYNSISSSSNSISPGSFSIFCRFADSFVIFSSVYSTNCESPNLDPIKRCPGAHTVRQYAIDVSQTLLNSIDLTVAPPDDVTSLSKYSTPSRPPTAIRPSSMYTEREFRESIITRVEDDTARRDRLIQIDDCVGTEDESTAQRFWNGKERGTVHWEIRCLPDDCELTIDNVHGDTHYAHCVVSDAGSGIIAF</sequence>
<dbReference type="KEGG" id="crq:GCK72_016074"/>
<proteinExistence type="predicted"/>
<comment type="caution">
    <text evidence="1">The sequence shown here is derived from an EMBL/GenBank/DDBJ whole genome shotgun (WGS) entry which is preliminary data.</text>
</comment>
<dbReference type="AlphaFoldDB" id="A0A6A5GWQ2"/>
<evidence type="ECO:0000313" key="2">
    <source>
        <dbReference type="Proteomes" id="UP000483820"/>
    </source>
</evidence>
<evidence type="ECO:0000313" key="1">
    <source>
        <dbReference type="EMBL" id="KAF1759607.1"/>
    </source>
</evidence>